<feature type="compositionally biased region" description="Low complexity" evidence="1">
    <location>
        <begin position="150"/>
        <end position="164"/>
    </location>
</feature>
<feature type="region of interest" description="Disordered" evidence="1">
    <location>
        <begin position="244"/>
        <end position="316"/>
    </location>
</feature>
<dbReference type="GeneID" id="24821818"/>
<protein>
    <submittedName>
        <fullName evidence="2">Uncharacterized protein</fullName>
    </submittedName>
</protein>
<dbReference type="AlphaFoldDB" id="A0A0E3QIH5"/>
<dbReference type="HOGENOM" id="CLU_870484_0_0_2"/>
<feature type="compositionally biased region" description="Polar residues" evidence="1">
    <location>
        <begin position="264"/>
        <end position="305"/>
    </location>
</feature>
<dbReference type="EMBL" id="CP009526">
    <property type="protein sequence ID" value="AKB49665.1"/>
    <property type="molecule type" value="Genomic_DNA"/>
</dbReference>
<dbReference type="KEGG" id="mbw:MSBRW_0412"/>
<dbReference type="RefSeq" id="WP_011305622.1">
    <property type="nucleotide sequence ID" value="NZ_CP009526.1"/>
</dbReference>
<dbReference type="PATRIC" id="fig|1434109.4.peg.496"/>
<reference evidence="2 3" key="1">
    <citation type="submission" date="2014-07" db="EMBL/GenBank/DDBJ databases">
        <title>Methanogenic archaea and the global carbon cycle.</title>
        <authorList>
            <person name="Henriksen J.R."/>
            <person name="Luke J."/>
            <person name="Reinhart S."/>
            <person name="Benedict M.N."/>
            <person name="Youngblut N.D."/>
            <person name="Metcalf M.E."/>
            <person name="Whitaker R.J."/>
            <person name="Metcalf W.W."/>
        </authorList>
    </citation>
    <scope>NUCLEOTIDE SEQUENCE [LARGE SCALE GENOMIC DNA]</scope>
    <source>
        <strain evidence="2 3">Wiesmoor</strain>
    </source>
</reference>
<organism evidence="2 3">
    <name type="scientific">Methanosarcina barkeri str. Wiesmoor</name>
    <dbReference type="NCBI Taxonomy" id="1434109"/>
    <lineage>
        <taxon>Archaea</taxon>
        <taxon>Methanobacteriati</taxon>
        <taxon>Methanobacteriota</taxon>
        <taxon>Stenosarchaea group</taxon>
        <taxon>Methanomicrobia</taxon>
        <taxon>Methanosarcinales</taxon>
        <taxon>Methanosarcinaceae</taxon>
        <taxon>Methanosarcina</taxon>
    </lineage>
</organism>
<evidence type="ECO:0000313" key="3">
    <source>
        <dbReference type="Proteomes" id="UP000033038"/>
    </source>
</evidence>
<dbReference type="Proteomes" id="UP000033038">
    <property type="component" value="Chromosome"/>
</dbReference>
<name>A0A0E3QIH5_METBA</name>
<evidence type="ECO:0000256" key="1">
    <source>
        <dbReference type="SAM" id="MobiDB-lite"/>
    </source>
</evidence>
<accession>A0A0E3QIH5</accession>
<gene>
    <name evidence="2" type="ORF">MSBRW_0412</name>
</gene>
<feature type="region of interest" description="Disordered" evidence="1">
    <location>
        <begin position="142"/>
        <end position="185"/>
    </location>
</feature>
<sequence length="360" mass="40564">MRTGQRDVHTTPLKRRLSITYEELETLKKSIKVSVLNELRAEMENVSDQDSIKDLVLSEIRTELMGIPNPALLKASILNELRTELKTSGENDSEAADRKLRELAGIQDGLVRELLDQKMLIKKLETQIGDLAKQLEDAKKTAPVAPPSVIPTSPSVVPSSITSTLPEDPLNLPPLSRKPKQKTELRKENPVYRLGKFKEAPASLPGTHAKVQLKLREVEPADLDREEAETKCEYIIAESGDKRGLRGTVRQGPSVREPARKQTPIRTQLRQQTPIKTQLRQQTPIRTQFRQQTPEPSLSERQPSAVNAGPVETKPADDYKCEYIIAERPSKKHFIEEAVDVRENEDAELITCSRKNSREK</sequence>
<evidence type="ECO:0000313" key="2">
    <source>
        <dbReference type="EMBL" id="AKB49665.1"/>
    </source>
</evidence>
<proteinExistence type="predicted"/>